<keyword evidence="5" id="KW-1185">Reference proteome</keyword>
<dbReference type="InterPro" id="IPR058852">
    <property type="entry name" value="HTH_77"/>
</dbReference>
<dbReference type="SUPFAM" id="SSF48452">
    <property type="entry name" value="TPR-like"/>
    <property type="match status" value="1"/>
</dbReference>
<reference evidence="5" key="1">
    <citation type="submission" date="2016-10" db="EMBL/GenBank/DDBJ databases">
        <authorList>
            <person name="Varghese N."/>
            <person name="Submissions S."/>
        </authorList>
    </citation>
    <scope>NUCLEOTIDE SEQUENCE [LARGE SCALE GENOMIC DNA]</scope>
    <source>
        <strain evidence="5">CGMCC 4.7047</strain>
    </source>
</reference>
<dbReference type="Pfam" id="PF25872">
    <property type="entry name" value="HTH_77"/>
    <property type="match status" value="1"/>
</dbReference>
<evidence type="ECO:0000313" key="4">
    <source>
        <dbReference type="EMBL" id="SFS56981.1"/>
    </source>
</evidence>
<dbReference type="Gene3D" id="1.25.40.10">
    <property type="entry name" value="Tetratricopeptide repeat domain"/>
    <property type="match status" value="1"/>
</dbReference>
<dbReference type="AlphaFoldDB" id="A0A1I6QWV3"/>
<dbReference type="Gene3D" id="3.40.50.300">
    <property type="entry name" value="P-loop containing nucleotide triphosphate hydrolases"/>
    <property type="match status" value="1"/>
</dbReference>
<dbReference type="Proteomes" id="UP000198873">
    <property type="component" value="Unassembled WGS sequence"/>
</dbReference>
<dbReference type="SUPFAM" id="SSF52540">
    <property type="entry name" value="P-loop containing nucleoside triphosphate hydrolases"/>
    <property type="match status" value="1"/>
</dbReference>
<dbReference type="RefSeq" id="WP_254791446.1">
    <property type="nucleotide sequence ID" value="NZ_FPAB01000002.1"/>
</dbReference>
<sequence>MRGIESTGPSAGDSSRPGRTPGNLPVELTTFHGRDGDLDRLRQCVSRSRLVTVTGTGGVGKSRLAVQGARQLQERFCDGVWLVDAATVRDPRLLEHSVVAALRLADSSGRAPRTTLLEQLAHRRLLLVLDGFEHLVEESAQLVRTLLGRLPGLRVLATGRRPLGIAGEQLFPLAPLAAPDAAGLFADRAGAVQPGFALTPDNRAQVADLCRRLDGIPLALELAAGRLRTLSLPQMLERLDDRFALLTGGTRDAPAHHQTLRTAVGWSHELCSPRERLLWARLSVFAGAFDLEAAEYVCSGPELPADQVLDVLAQLLAQSVVTREDAPSGVRYRMLDTVRAYGAYWLAATGQTRRLRERHRDWYTGLVTWCELEWLSPRQEAVALRITDEFANLRAALEFAVDEDEDPRHGLYLAGTLWFCWVGCGRIREGRHWLERALEREAHEPPPGAVGAAGDGGVRLRALGLAGYAAVLQGDTVAALAALHECREEAERTGDDRAAAYSLLRLGSLALISDDVRRAEELLCSGLARYEELGELNSHVLIGRVELALAVAFGGDPARAAELCEAVRRECVEHGELWARAYALYGLGFMAWSRGDAVRAGELLREGLAISAGFQDLVATVLTLELLARVAVGEGRAREAAVLQGAAQRLWPSVGMPLFGSRYFDLPHRECERLAREALGEPAYLEALREGAALDPEVVVERALRPGDGGPAPVRRAQAGPPSAGDGASPRPYPFPDTGEAGYGRGLAS</sequence>
<evidence type="ECO:0000259" key="3">
    <source>
        <dbReference type="Pfam" id="PF25872"/>
    </source>
</evidence>
<dbReference type="InterPro" id="IPR049945">
    <property type="entry name" value="AAA_22"/>
</dbReference>
<dbReference type="PANTHER" id="PTHR47691:SF3">
    <property type="entry name" value="HTH-TYPE TRANSCRIPTIONAL REGULATOR RV0890C-RELATED"/>
    <property type="match status" value="1"/>
</dbReference>
<evidence type="ECO:0000259" key="2">
    <source>
        <dbReference type="Pfam" id="PF13401"/>
    </source>
</evidence>
<feature type="domain" description="Winged helix-turn-helix" evidence="3">
    <location>
        <begin position="273"/>
        <end position="344"/>
    </location>
</feature>
<proteinExistence type="predicted"/>
<feature type="region of interest" description="Disordered" evidence="1">
    <location>
        <begin position="703"/>
        <end position="749"/>
    </location>
</feature>
<gene>
    <name evidence="4" type="ORF">SAMN05444716_102411</name>
</gene>
<dbReference type="InterPro" id="IPR011990">
    <property type="entry name" value="TPR-like_helical_dom_sf"/>
</dbReference>
<feature type="domain" description="ORC1/DEAH AAA+ ATPase" evidence="2">
    <location>
        <begin position="47"/>
        <end position="148"/>
    </location>
</feature>
<dbReference type="PRINTS" id="PR00364">
    <property type="entry name" value="DISEASERSIST"/>
</dbReference>
<dbReference type="PANTHER" id="PTHR47691">
    <property type="entry name" value="REGULATOR-RELATED"/>
    <property type="match status" value="1"/>
</dbReference>
<accession>A0A1I6QWV3</accession>
<name>A0A1I6QWV3_9ACTN</name>
<protein>
    <submittedName>
        <fullName evidence="4">Predicted ATPase</fullName>
    </submittedName>
</protein>
<organism evidence="4 5">
    <name type="scientific">Streptomyces harbinensis</name>
    <dbReference type="NCBI Taxonomy" id="1176198"/>
    <lineage>
        <taxon>Bacteria</taxon>
        <taxon>Bacillati</taxon>
        <taxon>Actinomycetota</taxon>
        <taxon>Actinomycetes</taxon>
        <taxon>Kitasatosporales</taxon>
        <taxon>Streptomycetaceae</taxon>
        <taxon>Streptomyces</taxon>
    </lineage>
</organism>
<feature type="region of interest" description="Disordered" evidence="1">
    <location>
        <begin position="1"/>
        <end position="24"/>
    </location>
</feature>
<dbReference type="STRING" id="1176198.SAMN05444716_102411"/>
<dbReference type="Pfam" id="PF13401">
    <property type="entry name" value="AAA_22"/>
    <property type="match status" value="1"/>
</dbReference>
<dbReference type="GO" id="GO:0016887">
    <property type="term" value="F:ATP hydrolysis activity"/>
    <property type="evidence" value="ECO:0007669"/>
    <property type="project" value="InterPro"/>
</dbReference>
<evidence type="ECO:0000256" key="1">
    <source>
        <dbReference type="SAM" id="MobiDB-lite"/>
    </source>
</evidence>
<dbReference type="EMBL" id="FPAB01000002">
    <property type="protein sequence ID" value="SFS56981.1"/>
    <property type="molecule type" value="Genomic_DNA"/>
</dbReference>
<dbReference type="InterPro" id="IPR027417">
    <property type="entry name" value="P-loop_NTPase"/>
</dbReference>
<evidence type="ECO:0000313" key="5">
    <source>
        <dbReference type="Proteomes" id="UP000198873"/>
    </source>
</evidence>